<keyword evidence="9" id="KW-1185">Reference proteome</keyword>
<organism evidence="8 9">
    <name type="scientific">Mytilus coruscus</name>
    <name type="common">Sea mussel</name>
    <dbReference type="NCBI Taxonomy" id="42192"/>
    <lineage>
        <taxon>Eukaryota</taxon>
        <taxon>Metazoa</taxon>
        <taxon>Spiralia</taxon>
        <taxon>Lophotrochozoa</taxon>
        <taxon>Mollusca</taxon>
        <taxon>Bivalvia</taxon>
        <taxon>Autobranchia</taxon>
        <taxon>Pteriomorphia</taxon>
        <taxon>Mytilida</taxon>
        <taxon>Mytiloidea</taxon>
        <taxon>Mytilidae</taxon>
        <taxon>Mytilinae</taxon>
        <taxon>Mytilus</taxon>
    </lineage>
</organism>
<reference evidence="8 9" key="1">
    <citation type="submission" date="2020-06" db="EMBL/GenBank/DDBJ databases">
        <authorList>
            <person name="Li R."/>
            <person name="Bekaert M."/>
        </authorList>
    </citation>
    <scope>NUCLEOTIDE SEQUENCE [LARGE SCALE GENOMIC DNA]</scope>
    <source>
        <strain evidence="9">wild</strain>
    </source>
</reference>
<dbReference type="PANTHER" id="PTHR12172">
    <property type="entry name" value="CELL CYCLE CHECKPOINT PROTEIN RAD17"/>
    <property type="match status" value="1"/>
</dbReference>
<evidence type="ECO:0000256" key="6">
    <source>
        <dbReference type="ARBA" id="ARBA00023306"/>
    </source>
</evidence>
<evidence type="ECO:0000256" key="2">
    <source>
        <dbReference type="ARBA" id="ARBA00022741"/>
    </source>
</evidence>
<evidence type="ECO:0000256" key="3">
    <source>
        <dbReference type="ARBA" id="ARBA00022763"/>
    </source>
</evidence>
<dbReference type="GO" id="GO:0003682">
    <property type="term" value="F:chromatin binding"/>
    <property type="evidence" value="ECO:0007669"/>
    <property type="project" value="TreeGrafter"/>
</dbReference>
<accession>A0A6J8CC15</accession>
<dbReference type="OrthoDB" id="10265971at2759"/>
<dbReference type="EMBL" id="CACVKT020005246">
    <property type="protein sequence ID" value="CAC5393978.1"/>
    <property type="molecule type" value="Genomic_DNA"/>
</dbReference>
<keyword evidence="6" id="KW-0131">Cell cycle</keyword>
<dbReference type="GO" id="GO:0003689">
    <property type="term" value="F:DNA clamp loader activity"/>
    <property type="evidence" value="ECO:0007669"/>
    <property type="project" value="TreeGrafter"/>
</dbReference>
<evidence type="ECO:0000313" key="8">
    <source>
        <dbReference type="EMBL" id="CAC5393978.1"/>
    </source>
</evidence>
<evidence type="ECO:0000313" key="9">
    <source>
        <dbReference type="Proteomes" id="UP000507470"/>
    </source>
</evidence>
<keyword evidence="5" id="KW-0539">Nucleus</keyword>
<dbReference type="GO" id="GO:0000077">
    <property type="term" value="P:DNA damage checkpoint signaling"/>
    <property type="evidence" value="ECO:0007669"/>
    <property type="project" value="TreeGrafter"/>
</dbReference>
<keyword evidence="2" id="KW-0547">Nucleotide-binding</keyword>
<evidence type="ECO:0000256" key="7">
    <source>
        <dbReference type="SAM" id="MobiDB-lite"/>
    </source>
</evidence>
<gene>
    <name evidence="8" type="ORF">MCOR_28785</name>
</gene>
<dbReference type="Gene3D" id="1.10.8.60">
    <property type="match status" value="1"/>
</dbReference>
<feature type="compositionally biased region" description="Acidic residues" evidence="7">
    <location>
        <begin position="534"/>
        <end position="548"/>
    </location>
</feature>
<proteinExistence type="predicted"/>
<feature type="compositionally biased region" description="Polar residues" evidence="7">
    <location>
        <begin position="513"/>
        <end position="533"/>
    </location>
</feature>
<feature type="region of interest" description="Disordered" evidence="7">
    <location>
        <begin position="493"/>
        <end position="548"/>
    </location>
</feature>
<keyword evidence="4" id="KW-0067">ATP-binding</keyword>
<dbReference type="GO" id="GO:0033314">
    <property type="term" value="P:mitotic DNA replication checkpoint signaling"/>
    <property type="evidence" value="ECO:0007669"/>
    <property type="project" value="TreeGrafter"/>
</dbReference>
<comment type="subcellular location">
    <subcellularLocation>
        <location evidence="1">Nucleus</location>
    </subcellularLocation>
</comment>
<feature type="compositionally biased region" description="Acidic residues" evidence="7">
    <location>
        <begin position="494"/>
        <end position="505"/>
    </location>
</feature>
<sequence length="548" mass="60283">MVKVLTKIATQESNQGCHKFSIPSKTVLESIAMSSAGDIRGAINALQFACEKESIAMSSAGDIRGAINALQFACEKGKSQHIIEFPNVFYRDASTFHDIVSFNAVAPTSMVKVLTKIATQESNQGCHKFSIPSKTVLESIAMSSAGDIRGAIKKESIAMSSAGDIRGAINALQFACEKESIAMSSAGDIRGAINALQFACEKDTGDLMSGGRLKGNASLKKQSSSRSNKMKSKTKSESPANPDCELASIGGRDTSLFLFRALGKILYCKRDDPSNYSDLPGLPSHLSEHERDPLIINPEVLHYSDLPGLPSHLSEHERDPLIINPEDVVEKSHLSGEYFTAYLHQNYLEFYSNIDDLVRSTEYLSDADYLTIDWASRSVLQEYAASVATRGIIHCNSSRSKHDAVSSGLGWRPLNKPQWYTANKTARQNAESCRSLFKTTCHGCPPVVLQTEILPFLAQINIPLHNPGQFSCLQEICRFSKVRLSLRSEKLDEKDVELDTDDEDASSVVPFSANMTTDNDDVITNSQSKINTSQEEEEEYDIEEFDDF</sequence>
<dbReference type="AlphaFoldDB" id="A0A6J8CC15"/>
<name>A0A6J8CC15_MYTCO</name>
<evidence type="ECO:0000256" key="1">
    <source>
        <dbReference type="ARBA" id="ARBA00004123"/>
    </source>
</evidence>
<dbReference type="GO" id="GO:0005634">
    <property type="term" value="C:nucleus"/>
    <property type="evidence" value="ECO:0007669"/>
    <property type="project" value="UniProtKB-SubCell"/>
</dbReference>
<dbReference type="InterPro" id="IPR004582">
    <property type="entry name" value="Checkpoint_prot_Rad17_Rad24"/>
</dbReference>
<evidence type="ECO:0000256" key="4">
    <source>
        <dbReference type="ARBA" id="ARBA00022840"/>
    </source>
</evidence>
<dbReference type="PANTHER" id="PTHR12172:SF0">
    <property type="entry name" value="CELL CYCLE CHECKPOINT PROTEIN RAD17"/>
    <property type="match status" value="1"/>
</dbReference>
<dbReference type="GO" id="GO:0005524">
    <property type="term" value="F:ATP binding"/>
    <property type="evidence" value="ECO:0007669"/>
    <property type="project" value="UniProtKB-KW"/>
</dbReference>
<keyword evidence="3" id="KW-0227">DNA damage</keyword>
<evidence type="ECO:0000256" key="5">
    <source>
        <dbReference type="ARBA" id="ARBA00023242"/>
    </source>
</evidence>
<dbReference type="GO" id="GO:0006281">
    <property type="term" value="P:DNA repair"/>
    <property type="evidence" value="ECO:0007669"/>
    <property type="project" value="InterPro"/>
</dbReference>
<dbReference type="Proteomes" id="UP000507470">
    <property type="component" value="Unassembled WGS sequence"/>
</dbReference>
<protein>
    <submittedName>
        <fullName evidence="8">HRAD17</fullName>
    </submittedName>
</protein>
<feature type="region of interest" description="Disordered" evidence="7">
    <location>
        <begin position="211"/>
        <end position="245"/>
    </location>
</feature>